<sequence length="118" mass="13636">MAVPCRATHPILYPPGILNLATNFHMANEDETIQDSMDTGVLWYHFQLVEHQFWARTINSNGDHEQWLQTFHMCQATFLDSITQRAPHIVRQDIGMQLPSHSREVGSHRCHEAGYPQQ</sequence>
<dbReference type="EMBL" id="AKHW03003682">
    <property type="protein sequence ID" value="KYO33480.1"/>
    <property type="molecule type" value="Genomic_DNA"/>
</dbReference>
<dbReference type="Proteomes" id="UP000050525">
    <property type="component" value="Unassembled WGS sequence"/>
</dbReference>
<protein>
    <submittedName>
        <fullName evidence="1">Uncharacterized protein</fullName>
    </submittedName>
</protein>
<reference evidence="1 2" key="1">
    <citation type="journal article" date="2012" name="Genome Biol.">
        <title>Sequencing three crocodilian genomes to illuminate the evolution of archosaurs and amniotes.</title>
        <authorList>
            <person name="St John J.A."/>
            <person name="Braun E.L."/>
            <person name="Isberg S.R."/>
            <person name="Miles L.G."/>
            <person name="Chong A.Y."/>
            <person name="Gongora J."/>
            <person name="Dalzell P."/>
            <person name="Moran C."/>
            <person name="Bed'hom B."/>
            <person name="Abzhanov A."/>
            <person name="Burgess S.C."/>
            <person name="Cooksey A.M."/>
            <person name="Castoe T.A."/>
            <person name="Crawford N.G."/>
            <person name="Densmore L.D."/>
            <person name="Drew J.C."/>
            <person name="Edwards S.V."/>
            <person name="Faircloth B.C."/>
            <person name="Fujita M.K."/>
            <person name="Greenwold M.J."/>
            <person name="Hoffmann F.G."/>
            <person name="Howard J.M."/>
            <person name="Iguchi T."/>
            <person name="Janes D.E."/>
            <person name="Khan S.Y."/>
            <person name="Kohno S."/>
            <person name="de Koning A.J."/>
            <person name="Lance S.L."/>
            <person name="McCarthy F.M."/>
            <person name="McCormack J.E."/>
            <person name="Merchant M.E."/>
            <person name="Peterson D.G."/>
            <person name="Pollock D.D."/>
            <person name="Pourmand N."/>
            <person name="Raney B.J."/>
            <person name="Roessler K.A."/>
            <person name="Sanford J.R."/>
            <person name="Sawyer R.H."/>
            <person name="Schmidt C.J."/>
            <person name="Triplett E.W."/>
            <person name="Tuberville T.D."/>
            <person name="Venegas-Anaya M."/>
            <person name="Howard J.T."/>
            <person name="Jarvis E.D."/>
            <person name="Guillette L.J.Jr."/>
            <person name="Glenn T.C."/>
            <person name="Green R.E."/>
            <person name="Ray D.A."/>
        </authorList>
    </citation>
    <scope>NUCLEOTIDE SEQUENCE [LARGE SCALE GENOMIC DNA]</scope>
    <source>
        <strain evidence="1">KSC_2009_1</strain>
    </source>
</reference>
<organism evidence="1 2">
    <name type="scientific">Alligator mississippiensis</name>
    <name type="common">American alligator</name>
    <dbReference type="NCBI Taxonomy" id="8496"/>
    <lineage>
        <taxon>Eukaryota</taxon>
        <taxon>Metazoa</taxon>
        <taxon>Chordata</taxon>
        <taxon>Craniata</taxon>
        <taxon>Vertebrata</taxon>
        <taxon>Euteleostomi</taxon>
        <taxon>Archelosauria</taxon>
        <taxon>Archosauria</taxon>
        <taxon>Crocodylia</taxon>
        <taxon>Alligatoridae</taxon>
        <taxon>Alligatorinae</taxon>
        <taxon>Alligator</taxon>
    </lineage>
</organism>
<gene>
    <name evidence="1" type="ORF">Y1Q_0008675</name>
</gene>
<evidence type="ECO:0000313" key="2">
    <source>
        <dbReference type="Proteomes" id="UP000050525"/>
    </source>
</evidence>
<dbReference type="AlphaFoldDB" id="A0A151N9I0"/>
<accession>A0A151N9I0</accession>
<name>A0A151N9I0_ALLMI</name>
<evidence type="ECO:0000313" key="1">
    <source>
        <dbReference type="EMBL" id="KYO33480.1"/>
    </source>
</evidence>
<keyword evidence="2" id="KW-1185">Reference proteome</keyword>
<comment type="caution">
    <text evidence="1">The sequence shown here is derived from an EMBL/GenBank/DDBJ whole genome shotgun (WGS) entry which is preliminary data.</text>
</comment>
<proteinExistence type="predicted"/>